<evidence type="ECO:0000256" key="1">
    <source>
        <dbReference type="SAM" id="MobiDB-lite"/>
    </source>
</evidence>
<name>A0A7R9G8R4_9CRUS</name>
<dbReference type="EMBL" id="CAJPEX010000119">
    <property type="protein sequence ID" value="CAG0913491.1"/>
    <property type="molecule type" value="Genomic_DNA"/>
</dbReference>
<evidence type="ECO:0000313" key="2">
    <source>
        <dbReference type="EMBL" id="CAD7273339.1"/>
    </source>
</evidence>
<sequence>MLNIRNEEEGEEQLINPGIQRLNVPEDPVFESDEVVGQLMKLEHSFHRPTVVKWANDAIGHWDSERRVVAVHQAIRSRYPHLGFSERLEHYIFPEEALFLAETARLVVCVDRVPLTDFRHLYSLLLNGGSASVSPGVYALYARLARRGCHLRRLRRRRAADDKPDPAMAGQVLSSSNEDKALLHQLGSRSRKEEDRRRTLRKTEEDCLKHALTRRPCLPFPSVSCPAWEVGRVQRLSEGQVTAMVDSETWWNLRRVTGTDLGRFLGCLDQLRESPICNDELLAHLRNLVTKPDRRTLALLYPGASLASEDSFSVEDWYAADHEDHIPTRTFLHDPKREFTSFAAEKLDTITRVPNAFGSLWTGGPQYSMSKACRPKSSLIYEVNPYSKKCGPGIASRLSSLIIPRNCDRENEATLKDVLHLSARRHVGLESGFSCSDPVLIGSVIGDDAEILSIVTAEVPSADDVEIV</sequence>
<protein>
    <submittedName>
        <fullName evidence="2">Uncharacterized protein</fullName>
    </submittedName>
</protein>
<dbReference type="AlphaFoldDB" id="A0A7R9G8R4"/>
<accession>A0A7R9G8R4</accession>
<dbReference type="EMBL" id="OA882156">
    <property type="protein sequence ID" value="CAD7273339.1"/>
    <property type="molecule type" value="Genomic_DNA"/>
</dbReference>
<evidence type="ECO:0000313" key="3">
    <source>
        <dbReference type="Proteomes" id="UP000678499"/>
    </source>
</evidence>
<gene>
    <name evidence="2" type="ORF">NMOB1V02_LOCUS1232</name>
</gene>
<feature type="region of interest" description="Disordered" evidence="1">
    <location>
        <begin position="155"/>
        <end position="174"/>
    </location>
</feature>
<dbReference type="Proteomes" id="UP000678499">
    <property type="component" value="Unassembled WGS sequence"/>
</dbReference>
<proteinExistence type="predicted"/>
<keyword evidence="3" id="KW-1185">Reference proteome</keyword>
<reference evidence="2" key="1">
    <citation type="submission" date="2020-11" db="EMBL/GenBank/DDBJ databases">
        <authorList>
            <person name="Tran Van P."/>
        </authorList>
    </citation>
    <scope>NUCLEOTIDE SEQUENCE</scope>
</reference>
<organism evidence="2">
    <name type="scientific">Notodromas monacha</name>
    <dbReference type="NCBI Taxonomy" id="399045"/>
    <lineage>
        <taxon>Eukaryota</taxon>
        <taxon>Metazoa</taxon>
        <taxon>Ecdysozoa</taxon>
        <taxon>Arthropoda</taxon>
        <taxon>Crustacea</taxon>
        <taxon>Oligostraca</taxon>
        <taxon>Ostracoda</taxon>
        <taxon>Podocopa</taxon>
        <taxon>Podocopida</taxon>
        <taxon>Cypridocopina</taxon>
        <taxon>Cypridoidea</taxon>
        <taxon>Cyprididae</taxon>
        <taxon>Notodromas</taxon>
    </lineage>
</organism>